<protein>
    <submittedName>
        <fullName evidence="2">Uncharacterized protein</fullName>
    </submittedName>
</protein>
<reference evidence="2" key="1">
    <citation type="submission" date="2021-09" db="EMBL/GenBank/DDBJ databases">
        <authorList>
            <consortium name="AG Swart"/>
            <person name="Singh M."/>
            <person name="Singh A."/>
            <person name="Seah K."/>
            <person name="Emmerich C."/>
        </authorList>
    </citation>
    <scope>NUCLEOTIDE SEQUENCE</scope>
    <source>
        <strain evidence="2">ATCC30299</strain>
    </source>
</reference>
<sequence length="867" mass="101263">MELKNNLSRQQPNPKSFWIKYYKVRFGGEVEKIYNKVQKPVSIEKELKIILKSLCEEWGLDLEEIQEYFTERLNPNDHRDFVNLYDLSLEALRRRLGNYILEKIFEIEGDKDEDISDYLHNIWDKENPEEFLRLKIQENIKQTNNVKTPKSSQRKLGKANQSPEQSIRSRGKDLQSQSPEQSIRSVDQEKLSQSPQLSPKLSSKKKELTNESVKQLKEQIESAVSSIKKIDNEFVSFVSQNQKDRESDYSGDVSIKSALDKNEEKLKSPSSPIKYLESQESAASSVRKLAKEDIQTIIKQPSEINTGSPSSKNQGNFSFVDRDSPSLNNDSYLEKKNRLNSKKDKSPRQSPSLRNQDHNNKLQKEFYNEQANAIKEAWITKILEPLSLEIEKIFYSYDPYDEKLVEIKHLKNVFSEVIKIANLELSEYGLDDFERIVNKEFISSKRDKSLNKTQTNKVDFNQFIKIIQEWSMKNEPEPTDFIGKIKRTIKQYENIIYAYGGASEDTAPVEILIQELKQELNSHISAKEIKIAKQIADQQRKNLSEIFQFYSKIQNMMGQDPTFDEINESYSVWTVVKFLKFLTDFNVLGKQEERARYLNKDHAIAIFKKLANNSRLMSESQFIDSLDKITDLYYNKEYDTIYNTSVSNKTLLEKRDLFYRFLELDNRSAFLKKAKGFRIAFSHENGGARISENDTSKRYIFRMSPIKKQKLEEWRKMKQSKSAPHSNVKLRPQPQKSLNESKIAIPASGYAQRRRAQRIVKGEEIPYKFEEETIPQQLKSQKVLTLQEINGMDYGEIDEQGDLKDLITDENDEYLDQLWGFNKKESQSKIQDDLKRLQNIIKMHDEKIAKGLKVLEKARQGYGYGVR</sequence>
<evidence type="ECO:0000313" key="2">
    <source>
        <dbReference type="EMBL" id="CAG9323093.1"/>
    </source>
</evidence>
<feature type="compositionally biased region" description="Low complexity" evidence="1">
    <location>
        <begin position="191"/>
        <end position="201"/>
    </location>
</feature>
<comment type="caution">
    <text evidence="2">The sequence shown here is derived from an EMBL/GenBank/DDBJ whole genome shotgun (WGS) entry which is preliminary data.</text>
</comment>
<gene>
    <name evidence="2" type="ORF">BSTOLATCC_MIC32995</name>
</gene>
<organism evidence="2 3">
    <name type="scientific">Blepharisma stoltei</name>
    <dbReference type="NCBI Taxonomy" id="1481888"/>
    <lineage>
        <taxon>Eukaryota</taxon>
        <taxon>Sar</taxon>
        <taxon>Alveolata</taxon>
        <taxon>Ciliophora</taxon>
        <taxon>Postciliodesmatophora</taxon>
        <taxon>Heterotrichea</taxon>
        <taxon>Heterotrichida</taxon>
        <taxon>Blepharismidae</taxon>
        <taxon>Blepharisma</taxon>
    </lineage>
</organism>
<dbReference type="Proteomes" id="UP001162131">
    <property type="component" value="Unassembled WGS sequence"/>
</dbReference>
<evidence type="ECO:0000256" key="1">
    <source>
        <dbReference type="SAM" id="MobiDB-lite"/>
    </source>
</evidence>
<accession>A0AAU9JA40</accession>
<keyword evidence="3" id="KW-1185">Reference proteome</keyword>
<feature type="compositionally biased region" description="Basic and acidic residues" evidence="1">
    <location>
        <begin position="332"/>
        <end position="347"/>
    </location>
</feature>
<proteinExistence type="predicted"/>
<evidence type="ECO:0000313" key="3">
    <source>
        <dbReference type="Proteomes" id="UP001162131"/>
    </source>
</evidence>
<feature type="region of interest" description="Disordered" evidence="1">
    <location>
        <begin position="300"/>
        <end position="361"/>
    </location>
</feature>
<feature type="region of interest" description="Disordered" evidence="1">
    <location>
        <begin position="142"/>
        <end position="209"/>
    </location>
</feature>
<name>A0AAU9JA40_9CILI</name>
<feature type="compositionally biased region" description="Polar residues" evidence="1">
    <location>
        <begin position="142"/>
        <end position="151"/>
    </location>
</feature>
<dbReference type="AlphaFoldDB" id="A0AAU9JA40"/>
<feature type="compositionally biased region" description="Polar residues" evidence="1">
    <location>
        <begin position="159"/>
        <end position="185"/>
    </location>
</feature>
<dbReference type="EMBL" id="CAJZBQ010000033">
    <property type="protein sequence ID" value="CAG9323093.1"/>
    <property type="molecule type" value="Genomic_DNA"/>
</dbReference>
<feature type="compositionally biased region" description="Polar residues" evidence="1">
    <location>
        <begin position="300"/>
        <end position="317"/>
    </location>
</feature>